<organism evidence="1 2">
    <name type="scientific">Meishania litoralis</name>
    <dbReference type="NCBI Taxonomy" id="3434685"/>
    <lineage>
        <taxon>Bacteria</taxon>
        <taxon>Pseudomonadati</taxon>
        <taxon>Bacteroidota</taxon>
        <taxon>Flavobacteriia</taxon>
        <taxon>Flavobacteriales</taxon>
        <taxon>Flavobacteriaceae</taxon>
        <taxon>Meishania</taxon>
    </lineage>
</organism>
<gene>
    <name evidence="1" type="ORF">ACEZ3G_01895</name>
</gene>
<dbReference type="Proteomes" id="UP001595191">
    <property type="component" value="Unassembled WGS sequence"/>
</dbReference>
<keyword evidence="2" id="KW-1185">Reference proteome</keyword>
<reference evidence="1" key="1">
    <citation type="submission" date="2024-09" db="EMBL/GenBank/DDBJ databases">
        <authorList>
            <person name="Liu J."/>
        </authorList>
    </citation>
    <scope>NUCLEOTIDE SEQUENCE</scope>
    <source>
        <strain evidence="1">NBU2967</strain>
    </source>
</reference>
<name>A0ACC7LFI8_9FLAO</name>
<evidence type="ECO:0000313" key="2">
    <source>
        <dbReference type="Proteomes" id="UP001595191"/>
    </source>
</evidence>
<dbReference type="EMBL" id="JBHFPV010000001">
    <property type="protein sequence ID" value="MFH6602212.1"/>
    <property type="molecule type" value="Genomic_DNA"/>
</dbReference>
<sequence length="157" mass="17308">MKTTLKNLTLLVLMVLVFKSCTKDDDDNMSIVDASDIPQIQAAIANGDWKITYYFDSDKDETSDYAGYVFTFQEDGVLAVSNGSTALSGAWSITSSDNSNDDSSSNDVDFNIVFSSPVLFEELSDDWEIKKYTSTTIELYDISGGDGTTDFLTFTKN</sequence>
<proteinExistence type="predicted"/>
<protein>
    <submittedName>
        <fullName evidence="1">Uncharacterized protein</fullName>
    </submittedName>
</protein>
<comment type="caution">
    <text evidence="1">The sequence shown here is derived from an EMBL/GenBank/DDBJ whole genome shotgun (WGS) entry which is preliminary data.</text>
</comment>
<accession>A0ACC7LFI8</accession>
<evidence type="ECO:0000313" key="1">
    <source>
        <dbReference type="EMBL" id="MFH6602212.1"/>
    </source>
</evidence>